<protein>
    <submittedName>
        <fullName evidence="1">Uncharacterized protein</fullName>
    </submittedName>
</protein>
<feature type="non-terminal residue" evidence="1">
    <location>
        <position position="135"/>
    </location>
</feature>
<name>A0A087UAC1_STEMI</name>
<dbReference type="Proteomes" id="UP000054359">
    <property type="component" value="Unassembled WGS sequence"/>
</dbReference>
<accession>A0A087UAC1</accession>
<keyword evidence="2" id="KW-1185">Reference proteome</keyword>
<sequence>MTAVQEKMEAGQESIKEETKAVQKKIEAGQEEMKREVTCIIENKFEAMNGRIDAVKNKIGQIEEKVSPIEQQISYRVSAVTKEVDTLKKQQEAILMVLNFYPCLLVPSLNLSTCDDKTSWQVYKTQFSVVADANG</sequence>
<reference evidence="1 2" key="1">
    <citation type="submission" date="2013-11" db="EMBL/GenBank/DDBJ databases">
        <title>Genome sequencing of Stegodyphus mimosarum.</title>
        <authorList>
            <person name="Bechsgaard J."/>
        </authorList>
    </citation>
    <scope>NUCLEOTIDE SEQUENCE [LARGE SCALE GENOMIC DNA]</scope>
</reference>
<dbReference type="EMBL" id="KK118976">
    <property type="protein sequence ID" value="KFM74310.1"/>
    <property type="molecule type" value="Genomic_DNA"/>
</dbReference>
<dbReference type="AlphaFoldDB" id="A0A087UAC1"/>
<evidence type="ECO:0000313" key="2">
    <source>
        <dbReference type="Proteomes" id="UP000054359"/>
    </source>
</evidence>
<gene>
    <name evidence="1" type="ORF">X975_12686</name>
</gene>
<proteinExistence type="predicted"/>
<evidence type="ECO:0000313" key="1">
    <source>
        <dbReference type="EMBL" id="KFM74310.1"/>
    </source>
</evidence>
<dbReference type="OrthoDB" id="6381815at2759"/>
<organism evidence="1 2">
    <name type="scientific">Stegodyphus mimosarum</name>
    <name type="common">African social velvet spider</name>
    <dbReference type="NCBI Taxonomy" id="407821"/>
    <lineage>
        <taxon>Eukaryota</taxon>
        <taxon>Metazoa</taxon>
        <taxon>Ecdysozoa</taxon>
        <taxon>Arthropoda</taxon>
        <taxon>Chelicerata</taxon>
        <taxon>Arachnida</taxon>
        <taxon>Araneae</taxon>
        <taxon>Araneomorphae</taxon>
        <taxon>Entelegynae</taxon>
        <taxon>Eresoidea</taxon>
        <taxon>Eresidae</taxon>
        <taxon>Stegodyphus</taxon>
    </lineage>
</organism>